<evidence type="ECO:0000313" key="3">
    <source>
        <dbReference type="EMBL" id="CAE7210645.1"/>
    </source>
</evidence>
<dbReference type="Proteomes" id="UP000601435">
    <property type="component" value="Unassembled WGS sequence"/>
</dbReference>
<dbReference type="Gene3D" id="3.40.50.300">
    <property type="entry name" value="P-loop containing nucleotide triphosphate hydrolases"/>
    <property type="match status" value="1"/>
</dbReference>
<dbReference type="AlphaFoldDB" id="A0A812JPH6"/>
<dbReference type="InterPro" id="IPR027417">
    <property type="entry name" value="P-loop_NTPase"/>
</dbReference>
<evidence type="ECO:0000256" key="1">
    <source>
        <dbReference type="SAM" id="SignalP"/>
    </source>
</evidence>
<keyword evidence="4" id="KW-1185">Reference proteome</keyword>
<dbReference type="EMBL" id="CAJNJA010006455">
    <property type="protein sequence ID" value="CAE7210645.1"/>
    <property type="molecule type" value="Genomic_DNA"/>
</dbReference>
<evidence type="ECO:0000313" key="4">
    <source>
        <dbReference type="Proteomes" id="UP000601435"/>
    </source>
</evidence>
<gene>
    <name evidence="3" type="primary">upf1</name>
    <name evidence="3" type="ORF">SNEC2469_LOCUS2111</name>
</gene>
<evidence type="ECO:0000259" key="2">
    <source>
        <dbReference type="Pfam" id="PF13087"/>
    </source>
</evidence>
<dbReference type="PANTHER" id="PTHR10887:SF495">
    <property type="entry name" value="HELICASE SENATAXIN ISOFORM X1-RELATED"/>
    <property type="match status" value="1"/>
</dbReference>
<proteinExistence type="predicted"/>
<sequence>MSIWELVLVLKIYLHLLIAAGNSPNAGEADIGVISPYAAQVAQIKSAMEAEKMSFQEPDARTDATGCPEVKTVDGYQGREKEVSWRKELKIQVQSSTLIAGWLYFRASCF</sequence>
<dbReference type="InterPro" id="IPR045055">
    <property type="entry name" value="DNA2/NAM7-like"/>
</dbReference>
<keyword evidence="1" id="KW-0732">Signal</keyword>
<dbReference type="PANTHER" id="PTHR10887">
    <property type="entry name" value="DNA2/NAM7 HELICASE FAMILY"/>
    <property type="match status" value="1"/>
</dbReference>
<protein>
    <submittedName>
        <fullName evidence="3">Upf1 protein</fullName>
    </submittedName>
</protein>
<comment type="caution">
    <text evidence="3">The sequence shown here is derived from an EMBL/GenBank/DDBJ whole genome shotgun (WGS) entry which is preliminary data.</text>
</comment>
<feature type="chain" id="PRO_5032739501" evidence="1">
    <location>
        <begin position="20"/>
        <end position="110"/>
    </location>
</feature>
<accession>A0A812JPH6</accession>
<dbReference type="OrthoDB" id="5805783at2759"/>
<feature type="signal peptide" evidence="1">
    <location>
        <begin position="1"/>
        <end position="19"/>
    </location>
</feature>
<dbReference type="Pfam" id="PF13087">
    <property type="entry name" value="AAA_12"/>
    <property type="match status" value="1"/>
</dbReference>
<organism evidence="3 4">
    <name type="scientific">Symbiodinium necroappetens</name>
    <dbReference type="NCBI Taxonomy" id="1628268"/>
    <lineage>
        <taxon>Eukaryota</taxon>
        <taxon>Sar</taxon>
        <taxon>Alveolata</taxon>
        <taxon>Dinophyceae</taxon>
        <taxon>Suessiales</taxon>
        <taxon>Symbiodiniaceae</taxon>
        <taxon>Symbiodinium</taxon>
    </lineage>
</organism>
<reference evidence="3" key="1">
    <citation type="submission" date="2021-02" db="EMBL/GenBank/DDBJ databases">
        <authorList>
            <person name="Dougan E. K."/>
            <person name="Rhodes N."/>
            <person name="Thang M."/>
            <person name="Chan C."/>
        </authorList>
    </citation>
    <scope>NUCLEOTIDE SEQUENCE</scope>
</reference>
<feature type="domain" description="DNA2/NAM7 helicase-like C-terminal" evidence="2">
    <location>
        <begin position="6"/>
        <end position="83"/>
    </location>
</feature>
<dbReference type="InterPro" id="IPR041679">
    <property type="entry name" value="DNA2/NAM7-like_C"/>
</dbReference>
<name>A0A812JPH6_9DINO</name>